<organism evidence="2 3">
    <name type="scientific">Fructobacillus parabroussonetiae</name>
    <dbReference type="NCBI Taxonomy" id="2713174"/>
    <lineage>
        <taxon>Bacteria</taxon>
        <taxon>Bacillati</taxon>
        <taxon>Bacillota</taxon>
        <taxon>Bacilli</taxon>
        <taxon>Lactobacillales</taxon>
        <taxon>Lactobacillaceae</taxon>
        <taxon>Fructobacillus</taxon>
    </lineage>
</organism>
<comment type="caution">
    <text evidence="2">The sequence shown here is derived from an EMBL/GenBank/DDBJ whole genome shotgun (WGS) entry which is preliminary data.</text>
</comment>
<protein>
    <submittedName>
        <fullName evidence="2">DUF4811 domain-containing protein</fullName>
    </submittedName>
</protein>
<keyword evidence="1" id="KW-1133">Transmembrane helix</keyword>
<feature type="transmembrane region" description="Helical" evidence="1">
    <location>
        <begin position="29"/>
        <end position="48"/>
    </location>
</feature>
<reference evidence="2 3" key="1">
    <citation type="submission" date="2020-02" db="EMBL/GenBank/DDBJ databases">
        <title>Fructobacillus sp. isolated from paper mulberry of Taiwan.</title>
        <authorList>
            <person name="Lin S.-T."/>
        </authorList>
    </citation>
    <scope>NUCLEOTIDE SEQUENCE [LARGE SCALE GENOMIC DNA]</scope>
    <source>
        <strain evidence="2 3">S1-1</strain>
    </source>
</reference>
<accession>A0ABS5QUN1</accession>
<dbReference type="InterPro" id="IPR032083">
    <property type="entry name" value="DUF4811"/>
</dbReference>
<keyword evidence="1" id="KW-0812">Transmembrane</keyword>
<name>A0ABS5QUN1_9LACO</name>
<dbReference type="Pfam" id="PF16069">
    <property type="entry name" value="DUF4811"/>
    <property type="match status" value="1"/>
</dbReference>
<gene>
    <name evidence="2" type="ORF">G6R30_00205</name>
</gene>
<keyword evidence="1" id="KW-0472">Membrane</keyword>
<proteinExistence type="predicted"/>
<dbReference type="Proteomes" id="UP001519503">
    <property type="component" value="Unassembled WGS sequence"/>
</dbReference>
<dbReference type="EMBL" id="JAAMFL010000001">
    <property type="protein sequence ID" value="MBS9336895.1"/>
    <property type="molecule type" value="Genomic_DNA"/>
</dbReference>
<evidence type="ECO:0000313" key="3">
    <source>
        <dbReference type="Proteomes" id="UP001519503"/>
    </source>
</evidence>
<sequence>MIIILLILFVILAFLSIMLIKETKVRWVATIASFIAVALCLVFITGNAHDHWGMKVKTVTKKAQIYSAQDQNTYGVLAYQPVGTSGKEKAFVYKATAAAKDATVAKPDLKTTTAIQDIDGNQAFQVTTTKEYVYDNGFYQFLFGWAGNNHDVKSKLVTYQVPATWIALSTQDGAKLKAILAQKMGDADFISWIQENKQTAADDPDQAAKDAVSYYKNVLANS</sequence>
<dbReference type="RefSeq" id="WP_213820316.1">
    <property type="nucleotide sequence ID" value="NZ_JAAMFL010000001.1"/>
</dbReference>
<evidence type="ECO:0000256" key="1">
    <source>
        <dbReference type="SAM" id="Phobius"/>
    </source>
</evidence>
<evidence type="ECO:0000313" key="2">
    <source>
        <dbReference type="EMBL" id="MBS9336895.1"/>
    </source>
</evidence>
<keyword evidence="3" id="KW-1185">Reference proteome</keyword>